<protein>
    <submittedName>
        <fullName evidence="2">Glycosyltransferase</fullName>
    </submittedName>
</protein>
<gene>
    <name evidence="2" type="ORF">G5V58_15665</name>
</gene>
<name>A0A6G6WFT6_9ACTN</name>
<dbReference type="Gene3D" id="3.40.50.2000">
    <property type="entry name" value="Glycogen Phosphorylase B"/>
    <property type="match status" value="2"/>
</dbReference>
<organism evidence="2 3">
    <name type="scientific">Nocardioides anomalus</name>
    <dbReference type="NCBI Taxonomy" id="2712223"/>
    <lineage>
        <taxon>Bacteria</taxon>
        <taxon>Bacillati</taxon>
        <taxon>Actinomycetota</taxon>
        <taxon>Actinomycetes</taxon>
        <taxon>Propionibacteriales</taxon>
        <taxon>Nocardioidaceae</taxon>
        <taxon>Nocardioides</taxon>
    </lineage>
</organism>
<dbReference type="EMBL" id="CP049257">
    <property type="protein sequence ID" value="QIG44023.1"/>
    <property type="molecule type" value="Genomic_DNA"/>
</dbReference>
<dbReference type="CDD" id="cd03784">
    <property type="entry name" value="GT1_Gtf-like"/>
    <property type="match status" value="1"/>
</dbReference>
<dbReference type="PANTHER" id="PTHR21015">
    <property type="entry name" value="UDP-N-ACETYLGLUCOSAMINE--N-ACETYLMURAMYL-(PENTAPEPTIDE) PYROPHOSPHORYL-UNDECAPRENOL N-ACETYLGLUCOSAMINE TRANSFERASE 1"/>
    <property type="match status" value="1"/>
</dbReference>
<dbReference type="KEGG" id="nano:G5V58_15665"/>
<feature type="domain" description="Erythromycin biosynthesis protein CIII-like C-terminal" evidence="1">
    <location>
        <begin position="217"/>
        <end position="349"/>
    </location>
</feature>
<dbReference type="AlphaFoldDB" id="A0A6G6WFT6"/>
<dbReference type="RefSeq" id="WP_165234655.1">
    <property type="nucleotide sequence ID" value="NZ_CP049257.1"/>
</dbReference>
<dbReference type="GO" id="GO:0008194">
    <property type="term" value="F:UDP-glycosyltransferase activity"/>
    <property type="evidence" value="ECO:0007669"/>
    <property type="project" value="InterPro"/>
</dbReference>
<evidence type="ECO:0000313" key="3">
    <source>
        <dbReference type="Proteomes" id="UP000502996"/>
    </source>
</evidence>
<accession>A0A6G6WFT6</accession>
<keyword evidence="2" id="KW-0808">Transferase</keyword>
<evidence type="ECO:0000259" key="1">
    <source>
        <dbReference type="Pfam" id="PF06722"/>
    </source>
</evidence>
<dbReference type="PANTHER" id="PTHR21015:SF22">
    <property type="entry name" value="GLYCOSYLTRANSFERASE"/>
    <property type="match status" value="1"/>
</dbReference>
<proteinExistence type="predicted"/>
<reference evidence="2 3" key="1">
    <citation type="submission" date="2020-02" db="EMBL/GenBank/DDBJ databases">
        <title>Full genome sequence of Nocardioides sp. R-3366.</title>
        <authorList>
            <person name="Im W.-T."/>
        </authorList>
    </citation>
    <scope>NUCLEOTIDE SEQUENCE [LARGE SCALE GENOMIC DNA]</scope>
    <source>
        <strain evidence="2 3">R-3366</strain>
    </source>
</reference>
<evidence type="ECO:0000313" key="2">
    <source>
        <dbReference type="EMBL" id="QIG44023.1"/>
    </source>
</evidence>
<dbReference type="InterPro" id="IPR002213">
    <property type="entry name" value="UDP_glucos_trans"/>
</dbReference>
<dbReference type="InterPro" id="IPR010610">
    <property type="entry name" value="EryCIII-like_C"/>
</dbReference>
<dbReference type="Proteomes" id="UP000502996">
    <property type="component" value="Chromosome"/>
</dbReference>
<keyword evidence="3" id="KW-1185">Reference proteome</keyword>
<dbReference type="SUPFAM" id="SSF53756">
    <property type="entry name" value="UDP-Glycosyltransferase/glycogen phosphorylase"/>
    <property type="match status" value="1"/>
</dbReference>
<dbReference type="Pfam" id="PF06722">
    <property type="entry name" value="EryCIII-like_C"/>
    <property type="match status" value="1"/>
</dbReference>
<dbReference type="GO" id="GO:0016758">
    <property type="term" value="F:hexosyltransferase activity"/>
    <property type="evidence" value="ECO:0007669"/>
    <property type="project" value="UniProtKB-ARBA"/>
</dbReference>
<sequence length="376" mass="39995">MAELLFVTWDGGGNVPPALGTARELQARGHTVRFLGHAVQADRLAAAGVGVEPTRHARRFDNRTDYSPLEALRLFADRGLGRDLLDAVRRRPADLVVVDHLAFGAMHAADEAALPYAVLEHAYDASLRTLLRGPMGLNLALRRLHPHRALDHAAARLLTTIPTLDPLPEPPAHLHRVGPVVDVAPRPAHGPAPDGRPLVLVSLSTFGFARMRACLQAVLDATRAVDADVVVTTGPAVDPAALDVPPGVEVHRHVPHVELMPRASLVIGHGGHGTTMQALAHDLPVLVMPMDRLTDQPAVGRSLERAGAGRVVRKGAPPRRITPLVEELLADGPHQAAAARLGAEVRSLPGARLGADVLEDVVRAAAVGRGRRAARR</sequence>